<dbReference type="CDD" id="cd02205">
    <property type="entry name" value="CBS_pair_SF"/>
    <property type="match status" value="1"/>
</dbReference>
<gene>
    <name evidence="4" type="ORF">SAMN02745163_04244</name>
</gene>
<keyword evidence="5" id="KW-1185">Reference proteome</keyword>
<accession>A0A1M6UEN5</accession>
<feature type="domain" description="CBS" evidence="3">
    <location>
        <begin position="7"/>
        <end position="65"/>
    </location>
</feature>
<dbReference type="OrthoDB" id="1706107at2"/>
<dbReference type="RefSeq" id="WP_072993086.1">
    <property type="nucleotide sequence ID" value="NZ_FQZB01000023.1"/>
</dbReference>
<dbReference type="InterPro" id="IPR051257">
    <property type="entry name" value="Diverse_CBS-Domain"/>
</dbReference>
<dbReference type="PANTHER" id="PTHR43080:SF2">
    <property type="entry name" value="CBS DOMAIN-CONTAINING PROTEIN"/>
    <property type="match status" value="1"/>
</dbReference>
<dbReference type="Pfam" id="PF00571">
    <property type="entry name" value="CBS"/>
    <property type="match status" value="2"/>
</dbReference>
<dbReference type="Proteomes" id="UP000184310">
    <property type="component" value="Unassembled WGS sequence"/>
</dbReference>
<dbReference type="AlphaFoldDB" id="A0A1M6UEN5"/>
<dbReference type="PIRSF" id="PIRSF035040">
    <property type="entry name" value="UCP035040_CBS_Lmo0553"/>
    <property type="match status" value="1"/>
</dbReference>
<dbReference type="Gene3D" id="3.10.580.10">
    <property type="entry name" value="CBS-domain"/>
    <property type="match status" value="1"/>
</dbReference>
<dbReference type="InterPro" id="IPR000644">
    <property type="entry name" value="CBS_dom"/>
</dbReference>
<evidence type="ECO:0000256" key="2">
    <source>
        <dbReference type="PROSITE-ProRule" id="PRU00703"/>
    </source>
</evidence>
<dbReference type="EMBL" id="FQZB01000023">
    <property type="protein sequence ID" value="SHK67518.1"/>
    <property type="molecule type" value="Genomic_DNA"/>
</dbReference>
<name>A0A1M6UEN5_9CLOT</name>
<reference evidence="4 5" key="1">
    <citation type="submission" date="2016-11" db="EMBL/GenBank/DDBJ databases">
        <authorList>
            <person name="Jaros S."/>
            <person name="Januszkiewicz K."/>
            <person name="Wedrychowicz H."/>
        </authorList>
    </citation>
    <scope>NUCLEOTIDE SEQUENCE [LARGE SCALE GENOMIC DNA]</scope>
    <source>
        <strain evidence="4 5">DSM 21758</strain>
    </source>
</reference>
<evidence type="ECO:0000259" key="3">
    <source>
        <dbReference type="PROSITE" id="PS51371"/>
    </source>
</evidence>
<evidence type="ECO:0000256" key="1">
    <source>
        <dbReference type="ARBA" id="ARBA00023122"/>
    </source>
</evidence>
<dbReference type="STRING" id="1121302.SAMN02745163_04244"/>
<dbReference type="SUPFAM" id="SSF54631">
    <property type="entry name" value="CBS-domain pair"/>
    <property type="match status" value="1"/>
</dbReference>
<proteinExistence type="predicted"/>
<dbReference type="PANTHER" id="PTHR43080">
    <property type="entry name" value="CBS DOMAIN-CONTAINING PROTEIN CBSX3, MITOCHONDRIAL"/>
    <property type="match status" value="1"/>
</dbReference>
<dbReference type="SMART" id="SM00116">
    <property type="entry name" value="CBS"/>
    <property type="match status" value="2"/>
</dbReference>
<dbReference type="PROSITE" id="PS51371">
    <property type="entry name" value="CBS"/>
    <property type="match status" value="1"/>
</dbReference>
<keyword evidence="1 2" id="KW-0129">CBS domain</keyword>
<evidence type="ECO:0000313" key="4">
    <source>
        <dbReference type="EMBL" id="SHK67518.1"/>
    </source>
</evidence>
<dbReference type="InterPro" id="IPR046342">
    <property type="entry name" value="CBS_dom_sf"/>
</dbReference>
<protein>
    <submittedName>
        <fullName evidence="4">CBS domain-containing protein</fullName>
    </submittedName>
</protein>
<sequence length="206" mass="23236">MLVKSIMLSVDKLTTISSTISIGQAMKIMEKNRFLSIPVVDGSEFKGAISRNAIYEFYFNNGEDKKSLLEDYQVAHLLRKDIPIINAEEHLEGAVAFLEKMNISFVAVVDDFNEFKGIITHHGVFEQFTNVFGLNKGDRLAVMAFDVPGQISKLSKILTENYADIISFVVVDPKSVTDVREIVVRMRTEKLDEIEIKVREAGFKVL</sequence>
<organism evidence="4 5">
    <name type="scientific">Clostridium cavendishii DSM 21758</name>
    <dbReference type="NCBI Taxonomy" id="1121302"/>
    <lineage>
        <taxon>Bacteria</taxon>
        <taxon>Bacillati</taxon>
        <taxon>Bacillota</taxon>
        <taxon>Clostridia</taxon>
        <taxon>Eubacteriales</taxon>
        <taxon>Clostridiaceae</taxon>
        <taxon>Clostridium</taxon>
    </lineage>
</organism>
<evidence type="ECO:0000313" key="5">
    <source>
        <dbReference type="Proteomes" id="UP000184310"/>
    </source>
</evidence>
<dbReference type="InterPro" id="IPR017036">
    <property type="entry name" value="Lmo0553-like"/>
</dbReference>